<evidence type="ECO:0000313" key="1">
    <source>
        <dbReference type="EMBL" id="JAD47172.1"/>
    </source>
</evidence>
<dbReference type="EMBL" id="GBRH01250723">
    <property type="protein sequence ID" value="JAD47172.1"/>
    <property type="molecule type" value="Transcribed_RNA"/>
</dbReference>
<protein>
    <submittedName>
        <fullName evidence="1">Uncharacterized protein</fullName>
    </submittedName>
</protein>
<organism evidence="1">
    <name type="scientific">Arundo donax</name>
    <name type="common">Giant reed</name>
    <name type="synonym">Donax arundinaceus</name>
    <dbReference type="NCBI Taxonomy" id="35708"/>
    <lineage>
        <taxon>Eukaryota</taxon>
        <taxon>Viridiplantae</taxon>
        <taxon>Streptophyta</taxon>
        <taxon>Embryophyta</taxon>
        <taxon>Tracheophyta</taxon>
        <taxon>Spermatophyta</taxon>
        <taxon>Magnoliopsida</taxon>
        <taxon>Liliopsida</taxon>
        <taxon>Poales</taxon>
        <taxon>Poaceae</taxon>
        <taxon>PACMAD clade</taxon>
        <taxon>Arundinoideae</taxon>
        <taxon>Arundineae</taxon>
        <taxon>Arundo</taxon>
    </lineage>
</organism>
<reference evidence="1" key="2">
    <citation type="journal article" date="2015" name="Data Brief">
        <title>Shoot transcriptome of the giant reed, Arundo donax.</title>
        <authorList>
            <person name="Barrero R.A."/>
            <person name="Guerrero F.D."/>
            <person name="Moolhuijzen P."/>
            <person name="Goolsby J.A."/>
            <person name="Tidwell J."/>
            <person name="Bellgard S.E."/>
            <person name="Bellgard M.I."/>
        </authorList>
    </citation>
    <scope>NUCLEOTIDE SEQUENCE</scope>
    <source>
        <tissue evidence="1">Shoot tissue taken approximately 20 cm above the soil surface</tissue>
    </source>
</reference>
<dbReference type="AlphaFoldDB" id="A0A0A9AJC9"/>
<name>A0A0A9AJC9_ARUDO</name>
<accession>A0A0A9AJC9</accession>
<sequence length="27" mass="3239">MFIGFSCTNKCSYLQPYFVSTEFCWHV</sequence>
<proteinExistence type="predicted"/>
<reference evidence="1" key="1">
    <citation type="submission" date="2014-09" db="EMBL/GenBank/DDBJ databases">
        <authorList>
            <person name="Magalhaes I.L.F."/>
            <person name="Oliveira U."/>
            <person name="Santos F.R."/>
            <person name="Vidigal T.H.D.A."/>
            <person name="Brescovit A.D."/>
            <person name="Santos A.J."/>
        </authorList>
    </citation>
    <scope>NUCLEOTIDE SEQUENCE</scope>
    <source>
        <tissue evidence="1">Shoot tissue taken approximately 20 cm above the soil surface</tissue>
    </source>
</reference>